<comment type="caution">
    <text evidence="1">The sequence shown here is derived from an EMBL/GenBank/DDBJ whole genome shotgun (WGS) entry which is preliminary data.</text>
</comment>
<proteinExistence type="predicted"/>
<sequence>MNRKKIAKAGAITGILLGISYVVLNFIAKLKKQNEMLDEDLQKNRYENAGEAAVKRNPGIYERKVKCVLDRGLSFFGLIFLSPFYAILSLAIYIDDPGPIFFKQKRVGKNKEYFMIHKFRSMKMSTPQDIPTHMLKEPEQYITHVGKFLRKYSLDELPQIWDIFVGNMSIIGPRPALWNQYDLVAERDKYGANDVKPGLTGWAQINGRDELEIDIKAKFDGEYVQKESFWFDVRCFLGTLVSVARHKGVVEGNKGDIHKNTIPVVEPGFRKPVNIDFSQHKKVLITGSNSYIGDYFKAYAQKRYNENFSIETIDMVDGSWRKKDFSSYDIVFHVAGLAHADVGKVDEATKKKYYEVNKDLAIATAEKAKNAGVGQFVFMSSMIVYGESAKYGKRKEITKYTKPNPTSFYGDSKWQADEGVRKLEDDKFAVLVLRPPMIYGKGSKGNYPILAKLAKKLPVFPEIDNERSMLYIDNLCEFLCLVMLVGKGGIFFPQNDRYTKTSDMVKQISDVSGKRLIKIPFLNPFVWVGAKIPGKIGGLVNKAFGNMIYAQEMSVYPGIEYRIVGVEDSIAYTEEKKTLNVKRGYLKEKPRALMLASVASMIDQFNMDNIQILLEIGYDVDVVANFVDGGTITTERVEDLKRKLETLGVSVYHVPIPRKISHIEEIVDAYKQVKKLCNERKYKMIHCHSPIGGVIARFAARKARHYGTKVIYTAHGFHFYKGAPIKNWLIFYPIEKICSKWTDVLISINNEDYKLAKERFYAKKVTYVPGVGIDTKKFRSNLIDIEAKRAELGVGTNDIMVLSVGELSQGKNHEIVIKALKKLNNPQMKYFICGKGELESYLIGLIKEFNLESQVKLLGYRTDVSELCQSADLFVFPSHQEGLPVALMEAIACQIPVICSNILGNRELVKSKGCLFDDNNVDSLVECLKRVGVTRKSINKMMKVSVKQNYENIRLFDLKGVSESMTTYYEWREVEHLKIQQKFKREIGISSDTIILLSVGELNVNKNHSIVIKALAKLKNNKIHYCIVGQGELCDDLKILSQKLGVEKHVHLLGYRDDVAELLRKVDVYVLPSIREGLNVSLMEAMASGLPCIVSDIRGNQDLIKEGRGGYRVKLQDEQGFCNAIRRYIKEENLNMGKYNLSIINKFSKRNVYLQMKNLYLEER</sequence>
<name>A0AC61RPK8_9FIRM</name>
<dbReference type="Proteomes" id="UP000304953">
    <property type="component" value="Unassembled WGS sequence"/>
</dbReference>
<evidence type="ECO:0000313" key="2">
    <source>
        <dbReference type="Proteomes" id="UP000304953"/>
    </source>
</evidence>
<evidence type="ECO:0000313" key="1">
    <source>
        <dbReference type="EMBL" id="TGY90912.1"/>
    </source>
</evidence>
<accession>A0AC61RPK8</accession>
<organism evidence="1 2">
    <name type="scientific">Petralouisia muris</name>
    <dbReference type="NCBI Taxonomy" id="3032872"/>
    <lineage>
        <taxon>Bacteria</taxon>
        <taxon>Bacillati</taxon>
        <taxon>Bacillota</taxon>
        <taxon>Clostridia</taxon>
        <taxon>Lachnospirales</taxon>
        <taxon>Lachnospiraceae</taxon>
        <taxon>Petralouisia</taxon>
    </lineage>
</organism>
<gene>
    <name evidence="1" type="ORF">E5329_23775</name>
</gene>
<protein>
    <submittedName>
        <fullName evidence="1">Glycosyltransferase</fullName>
    </submittedName>
</protein>
<keyword evidence="2" id="KW-1185">Reference proteome</keyword>
<reference evidence="1" key="1">
    <citation type="submission" date="2019-04" db="EMBL/GenBank/DDBJ databases">
        <title>Microbes associate with the intestines of laboratory mice.</title>
        <authorList>
            <person name="Navarre W."/>
            <person name="Wong E."/>
            <person name="Huang K."/>
            <person name="Tropini C."/>
            <person name="Ng K."/>
            <person name="Yu B."/>
        </authorList>
    </citation>
    <scope>NUCLEOTIDE SEQUENCE</scope>
    <source>
        <strain evidence="1">NM01_1-7b</strain>
    </source>
</reference>
<dbReference type="EMBL" id="SRYA01000079">
    <property type="protein sequence ID" value="TGY90912.1"/>
    <property type="molecule type" value="Genomic_DNA"/>
</dbReference>